<proteinExistence type="predicted"/>
<dbReference type="EMBL" id="AMWG01000092">
    <property type="protein sequence ID" value="ELP32733.1"/>
    <property type="molecule type" value="Genomic_DNA"/>
</dbReference>
<gene>
    <name evidence="1" type="ORF">RBSWK_03304</name>
</gene>
<accession>L7CFC8</accession>
<protein>
    <submittedName>
        <fullName evidence="1">Uncharacterized protein</fullName>
    </submittedName>
</protein>
<dbReference type="RefSeq" id="WP_007338232.1">
    <property type="nucleotide sequence ID" value="NZ_AMWG01000092.1"/>
</dbReference>
<evidence type="ECO:0000313" key="1">
    <source>
        <dbReference type="EMBL" id="ELP32733.1"/>
    </source>
</evidence>
<dbReference type="Proteomes" id="UP000010959">
    <property type="component" value="Unassembled WGS sequence"/>
</dbReference>
<sequence>MLTVKIVLVKRVILNGASGLDLAKDPRARGALAELAIKAFCKGFWFRLDQLRATQTTRHLVGLVSAFVTLPLVAKAISDSV</sequence>
<dbReference type="PATRIC" id="fig|993516.3.peg.3515"/>
<evidence type="ECO:0000313" key="2">
    <source>
        <dbReference type="Proteomes" id="UP000010959"/>
    </source>
</evidence>
<name>L7CFC8_RHOBT</name>
<comment type="caution">
    <text evidence="1">The sequence shown here is derived from an EMBL/GenBank/DDBJ whole genome shotgun (WGS) entry which is preliminary data.</text>
</comment>
<reference evidence="1 2" key="1">
    <citation type="journal article" date="2013" name="Mar. Genomics">
        <title>Expression of sulfatases in Rhodopirellula baltica and the diversity of sulfatases in the genus Rhodopirellula.</title>
        <authorList>
            <person name="Wegner C.E."/>
            <person name="Richter-Heitmann T."/>
            <person name="Klindworth A."/>
            <person name="Klockow C."/>
            <person name="Richter M."/>
            <person name="Achstetter T."/>
            <person name="Glockner F.O."/>
            <person name="Harder J."/>
        </authorList>
    </citation>
    <scope>NUCLEOTIDE SEQUENCE [LARGE SCALE GENOMIC DNA]</scope>
    <source>
        <strain evidence="1 2">SWK14</strain>
    </source>
</reference>
<dbReference type="AlphaFoldDB" id="L7CFC8"/>
<organism evidence="1 2">
    <name type="scientific">Rhodopirellula baltica SWK14</name>
    <dbReference type="NCBI Taxonomy" id="993516"/>
    <lineage>
        <taxon>Bacteria</taxon>
        <taxon>Pseudomonadati</taxon>
        <taxon>Planctomycetota</taxon>
        <taxon>Planctomycetia</taxon>
        <taxon>Pirellulales</taxon>
        <taxon>Pirellulaceae</taxon>
        <taxon>Rhodopirellula</taxon>
    </lineage>
</organism>